<dbReference type="Pfam" id="PF04055">
    <property type="entry name" value="Radical_SAM"/>
    <property type="match status" value="1"/>
</dbReference>
<name>A0A0U1KRL6_9FIRM</name>
<dbReference type="InterPro" id="IPR023404">
    <property type="entry name" value="rSAM_horseshoe"/>
</dbReference>
<dbReference type="EMBL" id="CTRP01000002">
    <property type="protein sequence ID" value="CQR70067.1"/>
    <property type="molecule type" value="Genomic_DNA"/>
</dbReference>
<dbReference type="SUPFAM" id="SSF102114">
    <property type="entry name" value="Radical SAM enzymes"/>
    <property type="match status" value="1"/>
</dbReference>
<evidence type="ECO:0000256" key="2">
    <source>
        <dbReference type="ARBA" id="ARBA00022691"/>
    </source>
</evidence>
<evidence type="ECO:0000256" key="3">
    <source>
        <dbReference type="ARBA" id="ARBA00022723"/>
    </source>
</evidence>
<dbReference type="PANTHER" id="PTHR43409:SF16">
    <property type="entry name" value="SLR0320 PROTEIN"/>
    <property type="match status" value="1"/>
</dbReference>
<evidence type="ECO:0000256" key="4">
    <source>
        <dbReference type="ARBA" id="ARBA00023004"/>
    </source>
</evidence>
<dbReference type="InterPro" id="IPR034466">
    <property type="entry name" value="Methyltransferase_Class_B"/>
</dbReference>
<gene>
    <name evidence="8" type="ORF">SpAn4DRAFT_4579</name>
</gene>
<proteinExistence type="predicted"/>
<dbReference type="InterPro" id="IPR007197">
    <property type="entry name" value="rSAM"/>
</dbReference>
<keyword evidence="5" id="KW-0411">Iron-sulfur</keyword>
<dbReference type="Gene3D" id="3.80.30.20">
    <property type="entry name" value="tm_1862 like domain"/>
    <property type="match status" value="1"/>
</dbReference>
<evidence type="ECO:0000256" key="1">
    <source>
        <dbReference type="ARBA" id="ARBA00001966"/>
    </source>
</evidence>
<evidence type="ECO:0000313" key="9">
    <source>
        <dbReference type="Proteomes" id="UP000049855"/>
    </source>
</evidence>
<dbReference type="SFLD" id="SFLDG01123">
    <property type="entry name" value="methyltransferase_(Class_B)"/>
    <property type="match status" value="1"/>
</dbReference>
<dbReference type="AlphaFoldDB" id="A0A0U1KRL6"/>
<dbReference type="InterPro" id="IPR006158">
    <property type="entry name" value="Cobalamin-bd"/>
</dbReference>
<dbReference type="SMART" id="SM00729">
    <property type="entry name" value="Elp3"/>
    <property type="match status" value="1"/>
</dbReference>
<dbReference type="Pfam" id="PF13311">
    <property type="entry name" value="DUF4080"/>
    <property type="match status" value="1"/>
</dbReference>
<organism evidence="8 9">
    <name type="scientific">Sporomusa ovata</name>
    <dbReference type="NCBI Taxonomy" id="2378"/>
    <lineage>
        <taxon>Bacteria</taxon>
        <taxon>Bacillati</taxon>
        <taxon>Bacillota</taxon>
        <taxon>Negativicutes</taxon>
        <taxon>Selenomonadales</taxon>
        <taxon>Sporomusaceae</taxon>
        <taxon>Sporomusa</taxon>
    </lineage>
</organism>
<protein>
    <submittedName>
        <fullName evidence="8">Fe-S oxidoreductase</fullName>
    </submittedName>
</protein>
<feature type="domain" description="B12-binding" evidence="6">
    <location>
        <begin position="6"/>
        <end position="139"/>
    </location>
</feature>
<dbReference type="PANTHER" id="PTHR43409">
    <property type="entry name" value="ANAEROBIC MAGNESIUM-PROTOPORPHYRIN IX MONOMETHYL ESTER CYCLASE-RELATED"/>
    <property type="match status" value="1"/>
</dbReference>
<dbReference type="SUPFAM" id="SSF52242">
    <property type="entry name" value="Cobalamin (vitamin B12)-binding domain"/>
    <property type="match status" value="1"/>
</dbReference>
<comment type="cofactor">
    <cofactor evidence="1">
        <name>[4Fe-4S] cluster</name>
        <dbReference type="ChEBI" id="CHEBI:49883"/>
    </cofactor>
</comment>
<dbReference type="InterPro" id="IPR006638">
    <property type="entry name" value="Elp3/MiaA/NifB-like_rSAM"/>
</dbReference>
<dbReference type="InterPro" id="IPR058240">
    <property type="entry name" value="rSAM_sf"/>
</dbReference>
<dbReference type="InterPro" id="IPR051198">
    <property type="entry name" value="BchE-like"/>
</dbReference>
<evidence type="ECO:0000259" key="7">
    <source>
        <dbReference type="PROSITE" id="PS51918"/>
    </source>
</evidence>
<dbReference type="Gene3D" id="3.40.50.280">
    <property type="entry name" value="Cobalamin-binding domain"/>
    <property type="match status" value="1"/>
</dbReference>
<evidence type="ECO:0000313" key="8">
    <source>
        <dbReference type="EMBL" id="CQR70067.1"/>
    </source>
</evidence>
<dbReference type="GO" id="GO:0005829">
    <property type="term" value="C:cytosol"/>
    <property type="evidence" value="ECO:0007669"/>
    <property type="project" value="TreeGrafter"/>
</dbReference>
<sequence>MGRMLVKVVLSTLNAKYIHSSLALRYLASFCRAQGHTVAVREYTVNNGLLEILSDLYTCQASVIGLACYIWNIEATLQLVALIKKVQPKAIVVLGGPEVSYQPEDILKEHAAVDYIVLGEGEQSLAVLLTMLADRQTMTNIPGVAYRNQGELVMSQPQQVARLDDIPFPYSHEDMEALKDKILYYESSRGCPFACQYCLSSATAGVRFLSLERVMDDLQFFIEHDVKQVKFVDRTFNACKEHYFPIVKFLAEQTCRTNFHFEIAADIWDQEVVDFLRQVPPGRFQFEIGIQSTNEQTLTASKRHNNWPKIVNYVSQVRDYGNIHLHLDLIVGLPYETGTLFAKSFNDVYRLQPDMLQIGFLKLLKGSGIRKSSASHDYVFMETAPYEVLANKYMDYATIRHLKILEEVFEQVYNSGRFQYSLPWLIALTGGDAFAFYSKLAGYWEQHGYQLIAHSTKNLYKYMADFGTAFYSQIRHEYHELLKFDALMSEHGAVRPEFLPWNQVNQAANDKWAGNKTAFWRDSNRVRRYLPNFTFTTWREIKKTYHIEVFNADIPAYLHGASGLDKREVAVLFFYQNTKPSFQVINYDDFWN</sequence>
<dbReference type="InterPro" id="IPR025288">
    <property type="entry name" value="DUF4080"/>
</dbReference>
<dbReference type="CDD" id="cd02068">
    <property type="entry name" value="radical_SAM_B12_BD"/>
    <property type="match status" value="1"/>
</dbReference>
<accession>A0A0U1KRL6</accession>
<dbReference type="PROSITE" id="PS51918">
    <property type="entry name" value="RADICAL_SAM"/>
    <property type="match status" value="1"/>
</dbReference>
<keyword evidence="9" id="KW-1185">Reference proteome</keyword>
<evidence type="ECO:0000256" key="5">
    <source>
        <dbReference type="ARBA" id="ARBA00023014"/>
    </source>
</evidence>
<dbReference type="GO" id="GO:0046872">
    <property type="term" value="F:metal ion binding"/>
    <property type="evidence" value="ECO:0007669"/>
    <property type="project" value="UniProtKB-KW"/>
</dbReference>
<keyword evidence="3" id="KW-0479">Metal-binding</keyword>
<reference evidence="9" key="1">
    <citation type="submission" date="2015-03" db="EMBL/GenBank/DDBJ databases">
        <authorList>
            <person name="Nijsse Bart"/>
        </authorList>
    </citation>
    <scope>NUCLEOTIDE SEQUENCE [LARGE SCALE GENOMIC DNA]</scope>
</reference>
<keyword evidence="2" id="KW-0949">S-adenosyl-L-methionine</keyword>
<dbReference type="SFLD" id="SFLDG01082">
    <property type="entry name" value="B12-binding_domain_containing"/>
    <property type="match status" value="1"/>
</dbReference>
<dbReference type="InterPro" id="IPR036724">
    <property type="entry name" value="Cobalamin-bd_sf"/>
</dbReference>
<keyword evidence="4" id="KW-0408">Iron</keyword>
<dbReference type="Proteomes" id="UP000049855">
    <property type="component" value="Unassembled WGS sequence"/>
</dbReference>
<dbReference type="Pfam" id="PF02310">
    <property type="entry name" value="B12-binding"/>
    <property type="match status" value="1"/>
</dbReference>
<dbReference type="SFLD" id="SFLDS00029">
    <property type="entry name" value="Radical_SAM"/>
    <property type="match status" value="1"/>
</dbReference>
<dbReference type="GO" id="GO:0003824">
    <property type="term" value="F:catalytic activity"/>
    <property type="evidence" value="ECO:0007669"/>
    <property type="project" value="InterPro"/>
</dbReference>
<dbReference type="GO" id="GO:0051539">
    <property type="term" value="F:4 iron, 4 sulfur cluster binding"/>
    <property type="evidence" value="ECO:0007669"/>
    <property type="project" value="UniProtKB-KW"/>
</dbReference>
<feature type="domain" description="Radical SAM core" evidence="7">
    <location>
        <begin position="177"/>
        <end position="403"/>
    </location>
</feature>
<evidence type="ECO:0000259" key="6">
    <source>
        <dbReference type="PROSITE" id="PS51332"/>
    </source>
</evidence>
<dbReference type="PROSITE" id="PS51332">
    <property type="entry name" value="B12_BINDING"/>
    <property type="match status" value="1"/>
</dbReference>
<dbReference type="GO" id="GO:0031419">
    <property type="term" value="F:cobalamin binding"/>
    <property type="evidence" value="ECO:0007669"/>
    <property type="project" value="InterPro"/>
</dbReference>